<dbReference type="Gene3D" id="4.10.280.10">
    <property type="entry name" value="Helix-loop-helix DNA-binding domain"/>
    <property type="match status" value="1"/>
</dbReference>
<feature type="region of interest" description="Disordered" evidence="1">
    <location>
        <begin position="201"/>
        <end position="285"/>
    </location>
</feature>
<feature type="compositionally biased region" description="Acidic residues" evidence="1">
    <location>
        <begin position="236"/>
        <end position="264"/>
    </location>
</feature>
<feature type="region of interest" description="Disordered" evidence="1">
    <location>
        <begin position="1"/>
        <end position="32"/>
    </location>
</feature>
<proteinExistence type="predicted"/>
<feature type="compositionally biased region" description="Acidic residues" evidence="1">
    <location>
        <begin position="270"/>
        <end position="285"/>
    </location>
</feature>
<dbReference type="AlphaFoldDB" id="A0A8S1CYD4"/>
<dbReference type="SUPFAM" id="SSF47459">
    <property type="entry name" value="HLH, helix-loop-helix DNA-binding domain"/>
    <property type="match status" value="1"/>
</dbReference>
<reference evidence="3 4" key="1">
    <citation type="submission" date="2020-04" db="EMBL/GenBank/DDBJ databases">
        <authorList>
            <person name="Alioto T."/>
            <person name="Alioto T."/>
            <person name="Gomez Garrido J."/>
        </authorList>
    </citation>
    <scope>NUCLEOTIDE SEQUENCE [LARGE SCALE GENOMIC DNA]</scope>
</reference>
<sequence>MKVKAQSVTKSTRRKASSVKKRAPTKVKAARSSVCSDESNMFLDVEGEGGDKRSHHNQLERVRRDHLKGSFDRLIEVCPGLKEMNSEDCHRGEVLRISADFIKKWSKYFDPSDDGVEAFEEKLKFMNDYCDEMENVARTGIITKAYVQMEEHFEKYKAQYAMFTRKSFAAKLCKGLDMATKNLSHQYSEDDGEQADDVDVDVDAGEDDFGDDEDTNENDEDSNEEDNEGEYSNTMEEGEDEDQDTSEETEGESADDENQEDPADQQEYQENYDDDEDEEVDVVFI</sequence>
<protein>
    <recommendedName>
        <fullName evidence="2">BHLH domain-containing protein</fullName>
    </recommendedName>
</protein>
<dbReference type="Proteomes" id="UP000494165">
    <property type="component" value="Unassembled WGS sequence"/>
</dbReference>
<accession>A0A8S1CYD4</accession>
<organism evidence="3 4">
    <name type="scientific">Cloeon dipterum</name>
    <dbReference type="NCBI Taxonomy" id="197152"/>
    <lineage>
        <taxon>Eukaryota</taxon>
        <taxon>Metazoa</taxon>
        <taxon>Ecdysozoa</taxon>
        <taxon>Arthropoda</taxon>
        <taxon>Hexapoda</taxon>
        <taxon>Insecta</taxon>
        <taxon>Pterygota</taxon>
        <taxon>Palaeoptera</taxon>
        <taxon>Ephemeroptera</taxon>
        <taxon>Pisciforma</taxon>
        <taxon>Baetidae</taxon>
        <taxon>Cloeon</taxon>
    </lineage>
</organism>
<dbReference type="InterPro" id="IPR011598">
    <property type="entry name" value="bHLH_dom"/>
</dbReference>
<feature type="compositionally biased region" description="Basic residues" evidence="1">
    <location>
        <begin position="11"/>
        <end position="29"/>
    </location>
</feature>
<feature type="domain" description="BHLH" evidence="2">
    <location>
        <begin position="51"/>
        <end position="105"/>
    </location>
</feature>
<evidence type="ECO:0000313" key="3">
    <source>
        <dbReference type="EMBL" id="CAB3372831.1"/>
    </source>
</evidence>
<feature type="compositionally biased region" description="Polar residues" evidence="1">
    <location>
        <begin position="1"/>
        <end position="10"/>
    </location>
</feature>
<keyword evidence="4" id="KW-1185">Reference proteome</keyword>
<feature type="compositionally biased region" description="Acidic residues" evidence="1">
    <location>
        <begin position="201"/>
        <end position="229"/>
    </location>
</feature>
<gene>
    <name evidence="3" type="ORF">CLODIP_2_CD01917</name>
</gene>
<dbReference type="GO" id="GO:0046983">
    <property type="term" value="F:protein dimerization activity"/>
    <property type="evidence" value="ECO:0007669"/>
    <property type="project" value="InterPro"/>
</dbReference>
<dbReference type="Pfam" id="PF00010">
    <property type="entry name" value="HLH"/>
    <property type="match status" value="1"/>
</dbReference>
<dbReference type="EMBL" id="CADEPI010000077">
    <property type="protein sequence ID" value="CAB3372831.1"/>
    <property type="molecule type" value="Genomic_DNA"/>
</dbReference>
<dbReference type="InterPro" id="IPR036638">
    <property type="entry name" value="HLH_DNA-bd_sf"/>
</dbReference>
<name>A0A8S1CYD4_9INSE</name>
<dbReference type="PROSITE" id="PS50888">
    <property type="entry name" value="BHLH"/>
    <property type="match status" value="1"/>
</dbReference>
<evidence type="ECO:0000256" key="1">
    <source>
        <dbReference type="SAM" id="MobiDB-lite"/>
    </source>
</evidence>
<evidence type="ECO:0000259" key="2">
    <source>
        <dbReference type="PROSITE" id="PS50888"/>
    </source>
</evidence>
<dbReference type="OrthoDB" id="5778525at2759"/>
<comment type="caution">
    <text evidence="3">The sequence shown here is derived from an EMBL/GenBank/DDBJ whole genome shotgun (WGS) entry which is preliminary data.</text>
</comment>
<evidence type="ECO:0000313" key="4">
    <source>
        <dbReference type="Proteomes" id="UP000494165"/>
    </source>
</evidence>